<dbReference type="Gene3D" id="3.30.420.10">
    <property type="entry name" value="Ribonuclease H-like superfamily/Ribonuclease H"/>
    <property type="match status" value="1"/>
</dbReference>
<dbReference type="GO" id="GO:1990432">
    <property type="term" value="P:siRNA 3'-end processing"/>
    <property type="evidence" value="ECO:0007669"/>
    <property type="project" value="TreeGrafter"/>
</dbReference>
<organism evidence="2 3">
    <name type="scientific">Paramuricea clavata</name>
    <name type="common">Red gorgonian</name>
    <name type="synonym">Violescent sea-whip</name>
    <dbReference type="NCBI Taxonomy" id="317549"/>
    <lineage>
        <taxon>Eukaryota</taxon>
        <taxon>Metazoa</taxon>
        <taxon>Cnidaria</taxon>
        <taxon>Anthozoa</taxon>
        <taxon>Octocorallia</taxon>
        <taxon>Malacalcyonacea</taxon>
        <taxon>Plexauridae</taxon>
        <taxon>Paramuricea</taxon>
    </lineage>
</organism>
<evidence type="ECO:0000256" key="1">
    <source>
        <dbReference type="ARBA" id="ARBA00008372"/>
    </source>
</evidence>
<gene>
    <name evidence="2" type="ORF">PACLA_8A057959</name>
</gene>
<accession>A0A6S7JZ46</accession>
<dbReference type="GO" id="GO:0035556">
    <property type="term" value="P:intracellular signal transduction"/>
    <property type="evidence" value="ECO:0007669"/>
    <property type="project" value="InterPro"/>
</dbReference>
<reference evidence="2" key="1">
    <citation type="submission" date="2020-04" db="EMBL/GenBank/DDBJ databases">
        <authorList>
            <person name="Alioto T."/>
            <person name="Alioto T."/>
            <person name="Gomez Garrido J."/>
        </authorList>
    </citation>
    <scope>NUCLEOTIDE SEQUENCE</scope>
    <source>
        <strain evidence="2">A484AB</strain>
    </source>
</reference>
<keyword evidence="3" id="KW-1185">Reference proteome</keyword>
<evidence type="ECO:0000313" key="2">
    <source>
        <dbReference type="EMBL" id="CAB4014878.1"/>
    </source>
</evidence>
<dbReference type="SUPFAM" id="SSF89837">
    <property type="entry name" value="Doublecortin (DC)"/>
    <property type="match status" value="1"/>
</dbReference>
<evidence type="ECO:0000313" key="3">
    <source>
        <dbReference type="Proteomes" id="UP001152795"/>
    </source>
</evidence>
<dbReference type="PANTHER" id="PTHR15092:SF22">
    <property type="entry name" value="POLY(A)-SPECIFIC RIBONUCLEASE PNLDC1"/>
    <property type="match status" value="1"/>
</dbReference>
<dbReference type="GO" id="GO:1990431">
    <property type="term" value="P:priRNA 3'-end processing"/>
    <property type="evidence" value="ECO:0007669"/>
    <property type="project" value="TreeGrafter"/>
</dbReference>
<dbReference type="Pfam" id="PF04857">
    <property type="entry name" value="CAF1"/>
    <property type="match status" value="1"/>
</dbReference>
<feature type="non-terminal residue" evidence="2">
    <location>
        <position position="1"/>
    </location>
</feature>
<dbReference type="AlphaFoldDB" id="A0A6S7JZ46"/>
<dbReference type="InterPro" id="IPR051181">
    <property type="entry name" value="CAF1_poly(A)_ribonucleases"/>
</dbReference>
<comment type="caution">
    <text evidence="2">The sequence shown here is derived from an EMBL/GenBank/DDBJ whole genome shotgun (WGS) entry which is preliminary data.</text>
</comment>
<dbReference type="GO" id="GO:0000289">
    <property type="term" value="P:nuclear-transcribed mRNA poly(A) tail shortening"/>
    <property type="evidence" value="ECO:0007669"/>
    <property type="project" value="TreeGrafter"/>
</dbReference>
<dbReference type="SUPFAM" id="SSF53098">
    <property type="entry name" value="Ribonuclease H-like"/>
    <property type="match status" value="1"/>
</dbReference>
<name>A0A6S7JZ46_PARCT</name>
<dbReference type="OrthoDB" id="414075at2759"/>
<dbReference type="GO" id="GO:0005634">
    <property type="term" value="C:nucleus"/>
    <property type="evidence" value="ECO:0007669"/>
    <property type="project" value="TreeGrafter"/>
</dbReference>
<keyword evidence="2" id="KW-0808">Transferase</keyword>
<comment type="similarity">
    <text evidence="1">Belongs to the CAF1 family.</text>
</comment>
<keyword evidence="2" id="KW-0695">RNA-directed DNA polymerase</keyword>
<dbReference type="GO" id="GO:0000175">
    <property type="term" value="F:3'-5'-RNA exonuclease activity"/>
    <property type="evidence" value="ECO:0007669"/>
    <property type="project" value="TreeGrafter"/>
</dbReference>
<dbReference type="InterPro" id="IPR036572">
    <property type="entry name" value="Doublecortin_dom_sf"/>
</dbReference>
<proteinExistence type="inferred from homology"/>
<dbReference type="GO" id="GO:0003964">
    <property type="term" value="F:RNA-directed DNA polymerase activity"/>
    <property type="evidence" value="ECO:0007669"/>
    <property type="project" value="UniProtKB-KW"/>
</dbReference>
<keyword evidence="2" id="KW-0548">Nucleotidyltransferase</keyword>
<protein>
    <submittedName>
        <fullName evidence="2">RNA-directed DNA polymerase from mobile element jockey</fullName>
    </submittedName>
</protein>
<dbReference type="Proteomes" id="UP001152795">
    <property type="component" value="Unassembled WGS sequence"/>
</dbReference>
<dbReference type="InterPro" id="IPR012337">
    <property type="entry name" value="RNaseH-like_sf"/>
</dbReference>
<dbReference type="PANTHER" id="PTHR15092">
    <property type="entry name" value="POLY A -SPECIFIC RIBONUCLEASE/TARGET OF EGR1, MEMBER 1"/>
    <property type="match status" value="1"/>
</dbReference>
<dbReference type="InterPro" id="IPR006941">
    <property type="entry name" value="RNase_CAF1"/>
</dbReference>
<sequence>MWKFVDDVSSSENLTSNSFSVTQSTLDSIDSWATYNCMKLNAKKCKELRVSFLKETPQLPSLTIDGYVVETVQSHKVLGLIIQNNLKWDEQIRSIVTKASKRLYGLRVLCRGGVPPADLTNIYFALIRSILEYCCEVWNYAIPRYLSDELERVQKRAMRIIFPGHPYDEALQLANCTRLSDRRNETCINTLQKIAKRAVRSNFEDVLPQIEKALQESEFVAIDTEFTGLAVNESQRPSLFDTPCERYMKLKRMVGQFLVCQFGISAFIKSQEYPNTYEARTFNFHLFPSSFGQIDVRFTCQASSLEFLCNHKFDFNKFVYEGISFLNKNQEHLKDLKTKQQQEKELITTSVQSRPSNNKRLYHAFKTVRIDVYENGDAERRYVNVCGSSVMEILKICTSRLGLPAAARRLFTPSGDE</sequence>
<dbReference type="GO" id="GO:0005783">
    <property type="term" value="C:endoplasmic reticulum"/>
    <property type="evidence" value="ECO:0007669"/>
    <property type="project" value="TreeGrafter"/>
</dbReference>
<dbReference type="InterPro" id="IPR036397">
    <property type="entry name" value="RNaseH_sf"/>
</dbReference>
<dbReference type="GO" id="GO:0003723">
    <property type="term" value="F:RNA binding"/>
    <property type="evidence" value="ECO:0007669"/>
    <property type="project" value="TreeGrafter"/>
</dbReference>
<dbReference type="EMBL" id="CACRXK020008486">
    <property type="protein sequence ID" value="CAB4014878.1"/>
    <property type="molecule type" value="Genomic_DNA"/>
</dbReference>